<dbReference type="Gene3D" id="3.40.50.720">
    <property type="entry name" value="NAD(P)-binding Rossmann-like Domain"/>
    <property type="match status" value="1"/>
</dbReference>
<accession>A0A5Q0H0S7</accession>
<dbReference type="PANTHER" id="PTHR43391">
    <property type="entry name" value="RETINOL DEHYDROGENASE-RELATED"/>
    <property type="match status" value="1"/>
</dbReference>
<dbReference type="SUPFAM" id="SSF51735">
    <property type="entry name" value="NAD(P)-binding Rossmann-fold domains"/>
    <property type="match status" value="1"/>
</dbReference>
<feature type="domain" description="Ketoreductase" evidence="5">
    <location>
        <begin position="75"/>
        <end position="261"/>
    </location>
</feature>
<dbReference type="Proteomes" id="UP000325787">
    <property type="component" value="Chromosome"/>
</dbReference>
<comment type="similarity">
    <text evidence="1 3">Belongs to the short-chain dehydrogenases/reductases (SDR) family.</text>
</comment>
<organism evidence="6 7">
    <name type="scientific">Saccharothrix syringae</name>
    <name type="common">Nocardiopsis syringae</name>
    <dbReference type="NCBI Taxonomy" id="103733"/>
    <lineage>
        <taxon>Bacteria</taxon>
        <taxon>Bacillati</taxon>
        <taxon>Actinomycetota</taxon>
        <taxon>Actinomycetes</taxon>
        <taxon>Pseudonocardiales</taxon>
        <taxon>Pseudonocardiaceae</taxon>
        <taxon>Saccharothrix</taxon>
    </lineage>
</organism>
<evidence type="ECO:0000256" key="2">
    <source>
        <dbReference type="ARBA" id="ARBA00023002"/>
    </source>
</evidence>
<sequence>MTTSVRFSNPRTSTKKRSASSWSDTGTATEPTLLIMCSSFRCRAGRPSARAPELTGSLWDKEIDDRRTMRELTDRVAVVTGAGSGIGRALAEAFAAEGARVVIADVDETGLGATAELVRALGAEVLAVPTDVRDADAVDRLAARALAAFGGVHVLCNNAGVSRMGNSWEMSVEDWRWVLDVNLWGVVHGLRSFVPHLVAQPEAHVVNTSSMGGLMPAPFIAPYTASKHAVVGLSRSLRLELAGTAPHVGVTLLCPGAVATAMDPNTPRPGGGPEDLPPGAAALAEHVRADKDQGATPGAVAAATLDAVRENRFYVLPNAGDFLDVLRADFEAVLAAPTD</sequence>
<dbReference type="CDD" id="cd05233">
    <property type="entry name" value="SDR_c"/>
    <property type="match status" value="1"/>
</dbReference>
<evidence type="ECO:0000256" key="1">
    <source>
        <dbReference type="ARBA" id="ARBA00006484"/>
    </source>
</evidence>
<keyword evidence="7" id="KW-1185">Reference proteome</keyword>
<dbReference type="FunFam" id="3.40.50.720:FF:000084">
    <property type="entry name" value="Short-chain dehydrogenase reductase"/>
    <property type="match status" value="1"/>
</dbReference>
<evidence type="ECO:0000313" key="7">
    <source>
        <dbReference type="Proteomes" id="UP000325787"/>
    </source>
</evidence>
<evidence type="ECO:0000256" key="3">
    <source>
        <dbReference type="RuleBase" id="RU000363"/>
    </source>
</evidence>
<gene>
    <name evidence="6" type="ORF">EKG83_19140</name>
</gene>
<dbReference type="InterPro" id="IPR057326">
    <property type="entry name" value="KR_dom"/>
</dbReference>
<dbReference type="OrthoDB" id="4690547at2"/>
<keyword evidence="2" id="KW-0560">Oxidoreductase</keyword>
<dbReference type="PROSITE" id="PS00061">
    <property type="entry name" value="ADH_SHORT"/>
    <property type="match status" value="1"/>
</dbReference>
<evidence type="ECO:0000313" key="6">
    <source>
        <dbReference type="EMBL" id="QFZ19272.1"/>
    </source>
</evidence>
<proteinExistence type="inferred from homology"/>
<protein>
    <submittedName>
        <fullName evidence="6">SDR family NAD(P)-dependent oxidoreductase</fullName>
    </submittedName>
</protein>
<dbReference type="KEGG" id="ssyi:EKG83_19140"/>
<dbReference type="SMART" id="SM00822">
    <property type="entry name" value="PKS_KR"/>
    <property type="match status" value="1"/>
</dbReference>
<evidence type="ECO:0000259" key="5">
    <source>
        <dbReference type="SMART" id="SM00822"/>
    </source>
</evidence>
<feature type="region of interest" description="Disordered" evidence="4">
    <location>
        <begin position="1"/>
        <end position="25"/>
    </location>
</feature>
<feature type="compositionally biased region" description="Polar residues" evidence="4">
    <location>
        <begin position="1"/>
        <end position="12"/>
    </location>
</feature>
<dbReference type="AlphaFoldDB" id="A0A5Q0H0S7"/>
<dbReference type="Pfam" id="PF00106">
    <property type="entry name" value="adh_short"/>
    <property type="match status" value="1"/>
</dbReference>
<dbReference type="PANTHER" id="PTHR43391:SF12">
    <property type="entry name" value="OXIDOREDUCTASE EPHD-RELATED"/>
    <property type="match status" value="1"/>
</dbReference>
<dbReference type="PRINTS" id="PR00081">
    <property type="entry name" value="GDHRDH"/>
</dbReference>
<dbReference type="InterPro" id="IPR020904">
    <property type="entry name" value="Sc_DH/Rdtase_CS"/>
</dbReference>
<dbReference type="PRINTS" id="PR00080">
    <property type="entry name" value="SDRFAMILY"/>
</dbReference>
<evidence type="ECO:0000256" key="4">
    <source>
        <dbReference type="SAM" id="MobiDB-lite"/>
    </source>
</evidence>
<name>A0A5Q0H0S7_SACSY</name>
<dbReference type="EMBL" id="CP034550">
    <property type="protein sequence ID" value="QFZ19272.1"/>
    <property type="molecule type" value="Genomic_DNA"/>
</dbReference>
<dbReference type="InterPro" id="IPR036291">
    <property type="entry name" value="NAD(P)-bd_dom_sf"/>
</dbReference>
<dbReference type="InterPro" id="IPR002347">
    <property type="entry name" value="SDR_fam"/>
</dbReference>
<reference evidence="7" key="1">
    <citation type="journal article" date="2021" name="Curr. Microbiol.">
        <title>Complete genome of nocamycin-producing strain Saccharothrix syringae NRRL B-16468 reveals the biosynthetic potential for secondary metabolites.</title>
        <authorList>
            <person name="Mo X."/>
            <person name="Yang S."/>
        </authorList>
    </citation>
    <scope>NUCLEOTIDE SEQUENCE [LARGE SCALE GENOMIC DNA]</scope>
    <source>
        <strain evidence="7">ATCC 51364 / DSM 43886 / JCM 6844 / KCTC 9398 / NBRC 14523 / NRRL B-16468 / INA 2240</strain>
    </source>
</reference>
<dbReference type="GO" id="GO:0016491">
    <property type="term" value="F:oxidoreductase activity"/>
    <property type="evidence" value="ECO:0007669"/>
    <property type="project" value="UniProtKB-KW"/>
</dbReference>